<name>A0A371HA25_MUCPR</name>
<dbReference type="AlphaFoldDB" id="A0A371HA25"/>
<accession>A0A371HA25</accession>
<gene>
    <name evidence="1" type="ORF">CR513_17295</name>
</gene>
<feature type="non-terminal residue" evidence="1">
    <location>
        <position position="1"/>
    </location>
</feature>
<dbReference type="EMBL" id="QJKJ01003184">
    <property type="protein sequence ID" value="RDX99635.1"/>
    <property type="molecule type" value="Genomic_DNA"/>
</dbReference>
<protein>
    <submittedName>
        <fullName evidence="1">Uncharacterized protein</fullName>
    </submittedName>
</protein>
<reference evidence="1" key="1">
    <citation type="submission" date="2018-05" db="EMBL/GenBank/DDBJ databases">
        <title>Draft genome of Mucuna pruriens seed.</title>
        <authorList>
            <person name="Nnadi N.E."/>
            <person name="Vos R."/>
            <person name="Hasami M.H."/>
            <person name="Devisetty U.K."/>
            <person name="Aguiy J.C."/>
        </authorList>
    </citation>
    <scope>NUCLEOTIDE SEQUENCE [LARGE SCALE GENOMIC DNA]</scope>
    <source>
        <strain evidence="1">JCA_2017</strain>
    </source>
</reference>
<organism evidence="1 2">
    <name type="scientific">Mucuna pruriens</name>
    <name type="common">Velvet bean</name>
    <name type="synonym">Dolichos pruriens</name>
    <dbReference type="NCBI Taxonomy" id="157652"/>
    <lineage>
        <taxon>Eukaryota</taxon>
        <taxon>Viridiplantae</taxon>
        <taxon>Streptophyta</taxon>
        <taxon>Embryophyta</taxon>
        <taxon>Tracheophyta</taxon>
        <taxon>Spermatophyta</taxon>
        <taxon>Magnoliopsida</taxon>
        <taxon>eudicotyledons</taxon>
        <taxon>Gunneridae</taxon>
        <taxon>Pentapetalae</taxon>
        <taxon>rosids</taxon>
        <taxon>fabids</taxon>
        <taxon>Fabales</taxon>
        <taxon>Fabaceae</taxon>
        <taxon>Papilionoideae</taxon>
        <taxon>50 kb inversion clade</taxon>
        <taxon>NPAAA clade</taxon>
        <taxon>indigoferoid/millettioid clade</taxon>
        <taxon>Phaseoleae</taxon>
        <taxon>Mucuna</taxon>
    </lineage>
</organism>
<dbReference type="OrthoDB" id="1305271at2759"/>
<dbReference type="Proteomes" id="UP000257109">
    <property type="component" value="Unassembled WGS sequence"/>
</dbReference>
<sequence length="92" mass="10423">MTHLEMTQSKEKPPSLFEVRSEETRQLVMFDKGNSNIGSTMVTGKGLTKRSTSKGKLFTKSSCGKYCTYCKRLGHTKDICYKLHGKEKVLNE</sequence>
<comment type="caution">
    <text evidence="1">The sequence shown here is derived from an EMBL/GenBank/DDBJ whole genome shotgun (WGS) entry which is preliminary data.</text>
</comment>
<keyword evidence="2" id="KW-1185">Reference proteome</keyword>
<evidence type="ECO:0000313" key="2">
    <source>
        <dbReference type="Proteomes" id="UP000257109"/>
    </source>
</evidence>
<evidence type="ECO:0000313" key="1">
    <source>
        <dbReference type="EMBL" id="RDX99635.1"/>
    </source>
</evidence>
<proteinExistence type="predicted"/>